<evidence type="ECO:0000313" key="3">
    <source>
        <dbReference type="RefSeq" id="XP_010839778.1"/>
    </source>
</evidence>
<gene>
    <name evidence="3" type="primary">LOC104989701</name>
</gene>
<name>A0A6P3H979_BISBB</name>
<organism evidence="2 3">
    <name type="scientific">Bison bison bison</name>
    <name type="common">North American plains bison</name>
    <dbReference type="NCBI Taxonomy" id="43346"/>
    <lineage>
        <taxon>Eukaryota</taxon>
        <taxon>Metazoa</taxon>
        <taxon>Chordata</taxon>
        <taxon>Craniata</taxon>
        <taxon>Vertebrata</taxon>
        <taxon>Euteleostomi</taxon>
        <taxon>Mammalia</taxon>
        <taxon>Eutheria</taxon>
        <taxon>Laurasiatheria</taxon>
        <taxon>Artiodactyla</taxon>
        <taxon>Ruminantia</taxon>
        <taxon>Pecora</taxon>
        <taxon>Bovidae</taxon>
        <taxon>Bovinae</taxon>
        <taxon>Bison</taxon>
    </lineage>
</organism>
<feature type="chain" id="PRO_5028204364" evidence="1">
    <location>
        <begin position="21"/>
        <end position="155"/>
    </location>
</feature>
<dbReference type="GeneID" id="104989701"/>
<keyword evidence="2" id="KW-1185">Reference proteome</keyword>
<evidence type="ECO:0000313" key="2">
    <source>
        <dbReference type="Proteomes" id="UP000515208"/>
    </source>
</evidence>
<dbReference type="RefSeq" id="XP_010839778.1">
    <property type="nucleotide sequence ID" value="XM_010841476.1"/>
</dbReference>
<protein>
    <submittedName>
        <fullName evidence="3">Uncharacterized protein LOC104989701 isoform X2</fullName>
    </submittedName>
</protein>
<dbReference type="AlphaFoldDB" id="A0A6P3H979"/>
<proteinExistence type="predicted"/>
<sequence length="155" mass="16923">MDVPSCLPVLLLLDPCSSSADHPEPDPGPVAQPGVLWRPRAYNSGCAAATAHHWDHGHHLEAAPGPLSSSIQGPCSACPPTGQHLRECLPDDADDLWDLGPVWHLECLWISHILWIRDPTQPGREQSSTATSHQPPPPRLLTKISLVLSHLNHRR</sequence>
<reference evidence="3" key="1">
    <citation type="submission" date="2025-08" db="UniProtKB">
        <authorList>
            <consortium name="RefSeq"/>
        </authorList>
    </citation>
    <scope>IDENTIFICATION</scope>
    <source>
        <tissue evidence="3">Blood</tissue>
    </source>
</reference>
<keyword evidence="1" id="KW-0732">Signal</keyword>
<accession>A0A6P3H979</accession>
<dbReference type="Proteomes" id="UP000515208">
    <property type="component" value="Unplaced"/>
</dbReference>
<evidence type="ECO:0000256" key="1">
    <source>
        <dbReference type="SAM" id="SignalP"/>
    </source>
</evidence>
<feature type="signal peptide" evidence="1">
    <location>
        <begin position="1"/>
        <end position="20"/>
    </location>
</feature>